<organism evidence="2 3">
    <name type="scientific">Pleurodeles waltl</name>
    <name type="common">Iberian ribbed newt</name>
    <dbReference type="NCBI Taxonomy" id="8319"/>
    <lineage>
        <taxon>Eukaryota</taxon>
        <taxon>Metazoa</taxon>
        <taxon>Chordata</taxon>
        <taxon>Craniata</taxon>
        <taxon>Vertebrata</taxon>
        <taxon>Euteleostomi</taxon>
        <taxon>Amphibia</taxon>
        <taxon>Batrachia</taxon>
        <taxon>Caudata</taxon>
        <taxon>Salamandroidea</taxon>
        <taxon>Salamandridae</taxon>
        <taxon>Pleurodelinae</taxon>
        <taxon>Pleurodeles</taxon>
    </lineage>
</organism>
<name>A0AAV7S0M0_PLEWA</name>
<sequence>MVTQPVYYLFSCHRPPQESWEPGASERVHGRLAGKPVSSEWTGNRSRAHLAWLRSRYTISSAAIDRHKSHGSLGPVKEFTADSQESQFPQNGQGTGVELTLHGYAAGILSLQLP</sequence>
<evidence type="ECO:0000313" key="2">
    <source>
        <dbReference type="EMBL" id="KAJ1158579.1"/>
    </source>
</evidence>
<evidence type="ECO:0000256" key="1">
    <source>
        <dbReference type="SAM" id="MobiDB-lite"/>
    </source>
</evidence>
<keyword evidence="3" id="KW-1185">Reference proteome</keyword>
<dbReference type="Proteomes" id="UP001066276">
    <property type="component" value="Chromosome 5"/>
</dbReference>
<dbReference type="AlphaFoldDB" id="A0AAV7S0M0"/>
<comment type="caution">
    <text evidence="2">The sequence shown here is derived from an EMBL/GenBank/DDBJ whole genome shotgun (WGS) entry which is preliminary data.</text>
</comment>
<evidence type="ECO:0000313" key="3">
    <source>
        <dbReference type="Proteomes" id="UP001066276"/>
    </source>
</evidence>
<protein>
    <submittedName>
        <fullName evidence="2">Uncharacterized protein</fullName>
    </submittedName>
</protein>
<gene>
    <name evidence="2" type="ORF">NDU88_011267</name>
</gene>
<reference evidence="2" key="1">
    <citation type="journal article" date="2022" name="bioRxiv">
        <title>Sequencing and chromosome-scale assembly of the giantPleurodeles waltlgenome.</title>
        <authorList>
            <person name="Brown T."/>
            <person name="Elewa A."/>
            <person name="Iarovenko S."/>
            <person name="Subramanian E."/>
            <person name="Araus A.J."/>
            <person name="Petzold A."/>
            <person name="Susuki M."/>
            <person name="Suzuki K.-i.T."/>
            <person name="Hayashi T."/>
            <person name="Toyoda A."/>
            <person name="Oliveira C."/>
            <person name="Osipova E."/>
            <person name="Leigh N.D."/>
            <person name="Simon A."/>
            <person name="Yun M.H."/>
        </authorList>
    </citation>
    <scope>NUCLEOTIDE SEQUENCE</scope>
    <source>
        <strain evidence="2">20211129_DDA</strain>
        <tissue evidence="2">Liver</tissue>
    </source>
</reference>
<feature type="compositionally biased region" description="Polar residues" evidence="1">
    <location>
        <begin position="81"/>
        <end position="92"/>
    </location>
</feature>
<proteinExistence type="predicted"/>
<dbReference type="EMBL" id="JANPWB010000009">
    <property type="protein sequence ID" value="KAJ1158579.1"/>
    <property type="molecule type" value="Genomic_DNA"/>
</dbReference>
<accession>A0AAV7S0M0</accession>
<feature type="region of interest" description="Disordered" evidence="1">
    <location>
        <begin position="68"/>
        <end position="94"/>
    </location>
</feature>